<proteinExistence type="predicted"/>
<gene>
    <name evidence="1" type="ORF">DS832_07900</name>
</gene>
<dbReference type="EMBL" id="QOCS01000021">
    <property type="protein sequence ID" value="RHW45287.1"/>
    <property type="molecule type" value="Genomic_DNA"/>
</dbReference>
<dbReference type="RefSeq" id="WP_118911102.1">
    <property type="nucleotide sequence ID" value="NZ_QOCS01000021.1"/>
</dbReference>
<accession>A0A3R6V5X7</accession>
<sequence length="76" mass="8915">MFEGLGRKLSVTEREGLIKQFEKEFTENIYCGIYKYHINPRLKLSNEEITALSIEGIKITGTEGKYTAEWLKIEWE</sequence>
<organism evidence="1 2">
    <name type="scientific">Bombilactobacillus bombi</name>
    <dbReference type="NCBI Taxonomy" id="1303590"/>
    <lineage>
        <taxon>Bacteria</taxon>
        <taxon>Bacillati</taxon>
        <taxon>Bacillota</taxon>
        <taxon>Bacilli</taxon>
        <taxon>Lactobacillales</taxon>
        <taxon>Lactobacillaceae</taxon>
        <taxon>Bombilactobacillus</taxon>
    </lineage>
</organism>
<name>A0A3R6V5X7_9LACO</name>
<protein>
    <submittedName>
        <fullName evidence="1">Uncharacterized protein</fullName>
    </submittedName>
</protein>
<evidence type="ECO:0000313" key="1">
    <source>
        <dbReference type="EMBL" id="RHW45287.1"/>
    </source>
</evidence>
<dbReference type="AlphaFoldDB" id="A0A3R6V5X7"/>
<dbReference type="Proteomes" id="UP000284822">
    <property type="component" value="Unassembled WGS sequence"/>
</dbReference>
<comment type="caution">
    <text evidence="1">The sequence shown here is derived from an EMBL/GenBank/DDBJ whole genome shotgun (WGS) entry which is preliminary data.</text>
</comment>
<reference evidence="1 2" key="1">
    <citation type="submission" date="2018-07" db="EMBL/GenBank/DDBJ databases">
        <title>Genome sequences of six Lactobacillus spp. isolated from bumble bee guts.</title>
        <authorList>
            <person name="Motta E.V.S."/>
            <person name="Moran N.A."/>
        </authorList>
    </citation>
    <scope>NUCLEOTIDE SEQUENCE [LARGE SCALE GENOMIC DNA]</scope>
    <source>
        <strain evidence="1 2">LV-8.1</strain>
    </source>
</reference>
<evidence type="ECO:0000313" key="2">
    <source>
        <dbReference type="Proteomes" id="UP000284822"/>
    </source>
</evidence>